<name>A0A815FCP1_9BILA</name>
<keyword evidence="4 5" id="KW-0472">Membrane</keyword>
<proteinExistence type="predicted"/>
<dbReference type="InterPro" id="IPR033308">
    <property type="entry name" value="PGAP5/Cdc1/Ted1"/>
</dbReference>
<dbReference type="Proteomes" id="UP000663845">
    <property type="component" value="Unassembled WGS sequence"/>
</dbReference>
<dbReference type="PANTHER" id="PTHR13315:SF4">
    <property type="entry name" value="METALLOPHOSPHOESTERASE, ISOFORM E"/>
    <property type="match status" value="1"/>
</dbReference>
<evidence type="ECO:0000256" key="3">
    <source>
        <dbReference type="ARBA" id="ARBA00022989"/>
    </source>
</evidence>
<evidence type="ECO:0000256" key="5">
    <source>
        <dbReference type="SAM" id="Phobius"/>
    </source>
</evidence>
<keyword evidence="3 5" id="KW-1133">Transmembrane helix</keyword>
<accession>A0A815FCP1</accession>
<reference evidence="7" key="1">
    <citation type="submission" date="2021-02" db="EMBL/GenBank/DDBJ databases">
        <authorList>
            <person name="Nowell W R."/>
        </authorList>
    </citation>
    <scope>NUCLEOTIDE SEQUENCE</scope>
</reference>
<evidence type="ECO:0000313" key="8">
    <source>
        <dbReference type="Proteomes" id="UP000663845"/>
    </source>
</evidence>
<evidence type="ECO:0000259" key="6">
    <source>
        <dbReference type="Pfam" id="PF00149"/>
    </source>
</evidence>
<dbReference type="GO" id="GO:0005783">
    <property type="term" value="C:endoplasmic reticulum"/>
    <property type="evidence" value="ECO:0007669"/>
    <property type="project" value="TreeGrafter"/>
</dbReference>
<dbReference type="EMBL" id="CAJNOG010000637">
    <property type="protein sequence ID" value="CAF1323312.1"/>
    <property type="molecule type" value="Genomic_DNA"/>
</dbReference>
<protein>
    <recommendedName>
        <fullName evidence="6">Calcineurin-like phosphoesterase domain-containing protein</fullName>
    </recommendedName>
</protein>
<feature type="domain" description="Calcineurin-like phosphoesterase" evidence="6">
    <location>
        <begin position="86"/>
        <end position="281"/>
    </location>
</feature>
<feature type="transmembrane region" description="Helical" evidence="5">
    <location>
        <begin position="498"/>
        <end position="518"/>
    </location>
</feature>
<dbReference type="Gene3D" id="3.60.21.10">
    <property type="match status" value="1"/>
</dbReference>
<dbReference type="InterPro" id="IPR029052">
    <property type="entry name" value="Metallo-depent_PP-like"/>
</dbReference>
<evidence type="ECO:0000313" key="7">
    <source>
        <dbReference type="EMBL" id="CAF1323312.1"/>
    </source>
</evidence>
<organism evidence="7 8">
    <name type="scientific">Adineta steineri</name>
    <dbReference type="NCBI Taxonomy" id="433720"/>
    <lineage>
        <taxon>Eukaryota</taxon>
        <taxon>Metazoa</taxon>
        <taxon>Spiralia</taxon>
        <taxon>Gnathifera</taxon>
        <taxon>Rotifera</taxon>
        <taxon>Eurotatoria</taxon>
        <taxon>Bdelloidea</taxon>
        <taxon>Adinetida</taxon>
        <taxon>Adinetidae</taxon>
        <taxon>Adineta</taxon>
    </lineage>
</organism>
<keyword evidence="2 5" id="KW-0812">Transmembrane</keyword>
<evidence type="ECO:0000256" key="2">
    <source>
        <dbReference type="ARBA" id="ARBA00022692"/>
    </source>
</evidence>
<gene>
    <name evidence="7" type="ORF">JYZ213_LOCUS33531</name>
</gene>
<comment type="caution">
    <text evidence="7">The sequence shown here is derived from an EMBL/GenBank/DDBJ whole genome shotgun (WGS) entry which is preliminary data.</text>
</comment>
<dbReference type="Pfam" id="PF00149">
    <property type="entry name" value="Metallophos"/>
    <property type="match status" value="1"/>
</dbReference>
<dbReference type="SUPFAM" id="SSF56300">
    <property type="entry name" value="Metallo-dependent phosphatases"/>
    <property type="match status" value="1"/>
</dbReference>
<feature type="transmembrane region" description="Helical" evidence="5">
    <location>
        <begin position="46"/>
        <end position="65"/>
    </location>
</feature>
<dbReference type="AlphaFoldDB" id="A0A815FCP1"/>
<feature type="transmembrane region" description="Helical" evidence="5">
    <location>
        <begin position="362"/>
        <end position="382"/>
    </location>
</feature>
<dbReference type="InterPro" id="IPR004843">
    <property type="entry name" value="Calcineurin-like_PHP"/>
</dbReference>
<dbReference type="GO" id="GO:0006506">
    <property type="term" value="P:GPI anchor biosynthetic process"/>
    <property type="evidence" value="ECO:0007669"/>
    <property type="project" value="InterPro"/>
</dbReference>
<dbReference type="GO" id="GO:0016787">
    <property type="term" value="F:hydrolase activity"/>
    <property type="evidence" value="ECO:0007669"/>
    <property type="project" value="InterPro"/>
</dbReference>
<evidence type="ECO:0000256" key="4">
    <source>
        <dbReference type="ARBA" id="ARBA00023136"/>
    </source>
</evidence>
<evidence type="ECO:0000256" key="1">
    <source>
        <dbReference type="ARBA" id="ARBA00004141"/>
    </source>
</evidence>
<dbReference type="PANTHER" id="PTHR13315">
    <property type="entry name" value="METALLO PHOSPHOESTERASE RELATED"/>
    <property type="match status" value="1"/>
</dbReference>
<dbReference type="GO" id="GO:0016020">
    <property type="term" value="C:membrane"/>
    <property type="evidence" value="ECO:0007669"/>
    <property type="project" value="UniProtKB-SubCell"/>
</dbReference>
<comment type="subcellular location">
    <subcellularLocation>
        <location evidence="1">Membrane</location>
        <topology evidence="1">Multi-pass membrane protein</topology>
    </subcellularLocation>
</comment>
<sequence>MLFHRNQTSKKEESKEPEIKQVHISSNMFIRSRFFTKFKRWMLTRYGFLIFTAIIIVFINEVLFYEWTRMNWPNLDSLLKKPTVERLLLVADPQLIGEKDEGFFGLITRNDADRYLAKTFSQANEYIKPNWILFLGDIFDEGLSASDDEFKRYFERFDTIFQYENREQQCIVIPGDNDVGGEYYGDKQPILRQRFRNYFGRMIALYHQNDIEYLKLDIDMFESYVDGKRFAIMEQTQNRPLTSIFRIVLNHWPLLTRSTRFIKPFLNELEPNLILKGDSHHFTVVSYDRINITTHLLAKEYIPQSILSIDLKQNRFVYEITIPTCSYRMGVDRIGYGVLLLDSATKMAHLAILPTPRRYISLYLYGFYGLFFVISLIFISLFPKRSISRWIHFLADNCKHDFHEDLNSSKKISKDSISYSRQGWQYLIQRILNDDFSNELQILQLKFDSNIFQQYQHSLIDEYRIQENNRINKIQCLSFLMVPNQKPIRSIFIRVGSVLHYSIINIHATHIIIIPLVVVQLGTVMKLSIIEDQTI</sequence>